<reference evidence="2" key="1">
    <citation type="submission" date="2014-09" db="EMBL/GenBank/DDBJ databases">
        <authorList>
            <person name="Magalhaes I.L.F."/>
            <person name="Oliveira U."/>
            <person name="Santos F.R."/>
            <person name="Vidigal T.H.D.A."/>
            <person name="Brescovit A.D."/>
            <person name="Santos A.J."/>
        </authorList>
    </citation>
    <scope>NUCLEOTIDE SEQUENCE</scope>
    <source>
        <tissue evidence="2">Shoot tissue taken approximately 20 cm above the soil surface</tissue>
    </source>
</reference>
<dbReference type="AlphaFoldDB" id="A0A0A8Y1N7"/>
<keyword evidence="1" id="KW-0812">Transmembrane</keyword>
<organism evidence="2">
    <name type="scientific">Arundo donax</name>
    <name type="common">Giant reed</name>
    <name type="synonym">Donax arundinaceus</name>
    <dbReference type="NCBI Taxonomy" id="35708"/>
    <lineage>
        <taxon>Eukaryota</taxon>
        <taxon>Viridiplantae</taxon>
        <taxon>Streptophyta</taxon>
        <taxon>Embryophyta</taxon>
        <taxon>Tracheophyta</taxon>
        <taxon>Spermatophyta</taxon>
        <taxon>Magnoliopsida</taxon>
        <taxon>Liliopsida</taxon>
        <taxon>Poales</taxon>
        <taxon>Poaceae</taxon>
        <taxon>PACMAD clade</taxon>
        <taxon>Arundinoideae</taxon>
        <taxon>Arundineae</taxon>
        <taxon>Arundo</taxon>
    </lineage>
</organism>
<feature type="transmembrane region" description="Helical" evidence="1">
    <location>
        <begin position="15"/>
        <end position="35"/>
    </location>
</feature>
<accession>A0A0A8Y1N7</accession>
<proteinExistence type="predicted"/>
<evidence type="ECO:0000313" key="2">
    <source>
        <dbReference type="EMBL" id="JAD19020.1"/>
    </source>
</evidence>
<evidence type="ECO:0000256" key="1">
    <source>
        <dbReference type="SAM" id="Phobius"/>
    </source>
</evidence>
<reference evidence="2" key="2">
    <citation type="journal article" date="2015" name="Data Brief">
        <title>Shoot transcriptome of the giant reed, Arundo donax.</title>
        <authorList>
            <person name="Barrero R.A."/>
            <person name="Guerrero F.D."/>
            <person name="Moolhuijzen P."/>
            <person name="Goolsby J.A."/>
            <person name="Tidwell J."/>
            <person name="Bellgard S.E."/>
            <person name="Bellgard M.I."/>
        </authorList>
    </citation>
    <scope>NUCLEOTIDE SEQUENCE</scope>
    <source>
        <tissue evidence="2">Shoot tissue taken approximately 20 cm above the soil surface</tissue>
    </source>
</reference>
<keyword evidence="1" id="KW-1133">Transmembrane helix</keyword>
<dbReference type="EMBL" id="GBRH01278875">
    <property type="protein sequence ID" value="JAD19020.1"/>
    <property type="molecule type" value="Transcribed_RNA"/>
</dbReference>
<name>A0A0A8Y1N7_ARUDO</name>
<keyword evidence="1" id="KW-0472">Membrane</keyword>
<sequence>MNCSAVMLRYRGGEGWLVVASITIGLYTLVAAALPRGRKKQATETRGCPAAVTASTLCSTLLNLSLDMS</sequence>
<protein>
    <submittedName>
        <fullName evidence="2">Uncharacterized protein</fullName>
    </submittedName>
</protein>